<feature type="region of interest" description="Disordered" evidence="1">
    <location>
        <begin position="50"/>
        <end position="116"/>
    </location>
</feature>
<accession>U6KTC6</accession>
<sequence length="140" mass="14566">MTARKEKKAMLGGSIEGIAVRNSASFLNWGVLRSALPPLNSRVVALTQKLDSSVQKKQKKTGARTAAEARPSDPHPVSAEAAAATPAAAAAAAAAAGPPEEEKKPTCLSNDSSGRPAYPLSCIYCPKGIYTHRWRGSPGL</sequence>
<dbReference type="GeneID" id="25251642"/>
<protein>
    <submittedName>
        <fullName evidence="2">Uncharacterized protein</fullName>
    </submittedName>
</protein>
<keyword evidence="3" id="KW-1185">Reference proteome</keyword>
<evidence type="ECO:0000256" key="1">
    <source>
        <dbReference type="SAM" id="MobiDB-lite"/>
    </source>
</evidence>
<dbReference type="VEuPathDB" id="ToxoDB:ETH_00012375"/>
<dbReference type="VEuPathDB" id="ToxoDB:ETH2_1459800"/>
<dbReference type="Proteomes" id="UP000030747">
    <property type="component" value="Unassembled WGS sequence"/>
</dbReference>
<proteinExistence type="predicted"/>
<evidence type="ECO:0000313" key="2">
    <source>
        <dbReference type="EMBL" id="CDJ40178.1"/>
    </source>
</evidence>
<organism evidence="2 3">
    <name type="scientific">Eimeria tenella</name>
    <name type="common">Coccidian parasite</name>
    <dbReference type="NCBI Taxonomy" id="5802"/>
    <lineage>
        <taxon>Eukaryota</taxon>
        <taxon>Sar</taxon>
        <taxon>Alveolata</taxon>
        <taxon>Apicomplexa</taxon>
        <taxon>Conoidasida</taxon>
        <taxon>Coccidia</taxon>
        <taxon>Eucoccidiorida</taxon>
        <taxon>Eimeriorina</taxon>
        <taxon>Eimeriidae</taxon>
        <taxon>Eimeria</taxon>
    </lineage>
</organism>
<dbReference type="EMBL" id="HG674968">
    <property type="protein sequence ID" value="CDJ40178.1"/>
    <property type="molecule type" value="Genomic_DNA"/>
</dbReference>
<gene>
    <name evidence="2" type="ORF">ETH_00012375</name>
</gene>
<reference evidence="2" key="1">
    <citation type="submission" date="2013-10" db="EMBL/GenBank/DDBJ databases">
        <title>Genomic analysis of the causative agents of coccidiosis in chickens.</title>
        <authorList>
            <person name="Reid A.J."/>
            <person name="Blake D."/>
            <person name="Billington K."/>
            <person name="Browne H."/>
            <person name="Dunn M."/>
            <person name="Hung S."/>
            <person name="Kawahara F."/>
            <person name="Miranda-Saavedra D."/>
            <person name="Mourier T."/>
            <person name="Nagra H."/>
            <person name="Otto T.D."/>
            <person name="Rawlings N."/>
            <person name="Sanchez A."/>
            <person name="Sanders M."/>
            <person name="Subramaniam C."/>
            <person name="Tay Y."/>
            <person name="Dear P."/>
            <person name="Doerig C."/>
            <person name="Gruber A."/>
            <person name="Parkinson J."/>
            <person name="Shirley M."/>
            <person name="Wan K.L."/>
            <person name="Berriman M."/>
            <person name="Tomley F."/>
            <person name="Pain A."/>
        </authorList>
    </citation>
    <scope>NUCLEOTIDE SEQUENCE [LARGE SCALE GENOMIC DNA]</scope>
    <source>
        <strain evidence="2">Houghton</strain>
    </source>
</reference>
<dbReference type="AlphaFoldDB" id="U6KTC6"/>
<evidence type="ECO:0000313" key="3">
    <source>
        <dbReference type="Proteomes" id="UP000030747"/>
    </source>
</evidence>
<feature type="compositionally biased region" description="Low complexity" evidence="1">
    <location>
        <begin position="79"/>
        <end position="98"/>
    </location>
</feature>
<reference evidence="2" key="2">
    <citation type="submission" date="2013-10" db="EMBL/GenBank/DDBJ databases">
        <authorList>
            <person name="Aslett M."/>
        </authorList>
    </citation>
    <scope>NUCLEOTIDE SEQUENCE [LARGE SCALE GENOMIC DNA]</scope>
    <source>
        <strain evidence="2">Houghton</strain>
    </source>
</reference>
<dbReference type="OrthoDB" id="10354349at2759"/>
<dbReference type="RefSeq" id="XP_013230931.1">
    <property type="nucleotide sequence ID" value="XM_013375477.1"/>
</dbReference>
<name>U6KTC6_EIMTE</name>